<reference evidence="3" key="1">
    <citation type="journal article" date="2021" name="PeerJ">
        <title>Extensive microbial diversity within the chicken gut microbiome revealed by metagenomics and culture.</title>
        <authorList>
            <person name="Gilroy R."/>
            <person name="Ravi A."/>
            <person name="Getino M."/>
            <person name="Pursley I."/>
            <person name="Horton D.L."/>
            <person name="Alikhan N.F."/>
            <person name="Baker D."/>
            <person name="Gharbi K."/>
            <person name="Hall N."/>
            <person name="Watson M."/>
            <person name="Adriaenssens E.M."/>
            <person name="Foster-Nyarko E."/>
            <person name="Jarju S."/>
            <person name="Secka A."/>
            <person name="Antonio M."/>
            <person name="Oren A."/>
            <person name="Chaudhuri R.R."/>
            <person name="La Ragione R."/>
            <person name="Hildebrand F."/>
            <person name="Pallen M.J."/>
        </authorList>
    </citation>
    <scope>NUCLEOTIDE SEQUENCE</scope>
    <source>
        <strain evidence="3">ChiGjej1B1-14440</strain>
    </source>
</reference>
<name>A0A9D1XNJ5_9FIRM</name>
<dbReference type="PANTHER" id="PTHR11934:SF0">
    <property type="entry name" value="RIBOSE-5-PHOSPHATE ISOMERASE"/>
    <property type="match status" value="1"/>
</dbReference>
<dbReference type="Pfam" id="PF06026">
    <property type="entry name" value="Rib_5-P_isom_A"/>
    <property type="match status" value="1"/>
</dbReference>
<dbReference type="Proteomes" id="UP000886724">
    <property type="component" value="Unassembled WGS sequence"/>
</dbReference>
<evidence type="ECO:0000256" key="1">
    <source>
        <dbReference type="ARBA" id="ARBA00023235"/>
    </source>
</evidence>
<dbReference type="SUPFAM" id="SSF100950">
    <property type="entry name" value="NagB/RpiA/CoA transferase-like"/>
    <property type="match status" value="1"/>
</dbReference>
<dbReference type="AlphaFoldDB" id="A0A9D1XNJ5"/>
<dbReference type="Gene3D" id="3.40.50.1360">
    <property type="match status" value="1"/>
</dbReference>
<keyword evidence="1 3" id="KW-0413">Isomerase</keyword>
<dbReference type="CDD" id="cd01398">
    <property type="entry name" value="RPI_A"/>
    <property type="match status" value="1"/>
</dbReference>
<dbReference type="GO" id="GO:0009052">
    <property type="term" value="P:pentose-phosphate shunt, non-oxidative branch"/>
    <property type="evidence" value="ECO:0007669"/>
    <property type="project" value="InterPro"/>
</dbReference>
<dbReference type="GO" id="GO:0004751">
    <property type="term" value="F:ribose-5-phosphate isomerase activity"/>
    <property type="evidence" value="ECO:0007669"/>
    <property type="project" value="UniProtKB-UniRule"/>
</dbReference>
<evidence type="ECO:0000256" key="2">
    <source>
        <dbReference type="NCBIfam" id="TIGR00021"/>
    </source>
</evidence>
<dbReference type="EMBL" id="DXET01000102">
    <property type="protein sequence ID" value="HIX81230.1"/>
    <property type="molecule type" value="Genomic_DNA"/>
</dbReference>
<dbReference type="InterPro" id="IPR004788">
    <property type="entry name" value="Ribose5P_isomerase_type_A"/>
</dbReference>
<dbReference type="SUPFAM" id="SSF75445">
    <property type="entry name" value="D-ribose-5-phosphate isomerase (RpiA), lid domain"/>
    <property type="match status" value="1"/>
</dbReference>
<accession>A0A9D1XNJ5</accession>
<dbReference type="GO" id="GO:0005829">
    <property type="term" value="C:cytosol"/>
    <property type="evidence" value="ECO:0007669"/>
    <property type="project" value="TreeGrafter"/>
</dbReference>
<dbReference type="GO" id="GO:0006014">
    <property type="term" value="P:D-ribose metabolic process"/>
    <property type="evidence" value="ECO:0007669"/>
    <property type="project" value="TreeGrafter"/>
</dbReference>
<organism evidence="3 4">
    <name type="scientific">Candidatus Erysipelatoclostridium merdavium</name>
    <dbReference type="NCBI Taxonomy" id="2838566"/>
    <lineage>
        <taxon>Bacteria</taxon>
        <taxon>Bacillati</taxon>
        <taxon>Bacillota</taxon>
        <taxon>Erysipelotrichia</taxon>
        <taxon>Erysipelotrichales</taxon>
        <taxon>Erysipelotrichales incertae sedis</taxon>
    </lineage>
</organism>
<dbReference type="Gene3D" id="3.30.70.260">
    <property type="match status" value="1"/>
</dbReference>
<comment type="caution">
    <text evidence="3">The sequence shown here is derived from an EMBL/GenBank/DDBJ whole genome shotgun (WGS) entry which is preliminary data.</text>
</comment>
<sequence>MKERCALTALKYIKPGMVVGLGGGSTISYLVKFIKEENIDIKVVTPSFQTAKCCIENGLNLIPAWSIDHIDIAFDGCDEVDLSLNALKSGGAIHTKEKIIASMADEYVLLVDESKVFEKLLFNHPITLEVVLEAMNYVKKEVSLLGGQVDIRKSSAKDGYTVSDHGNVIMEAKFDHVDDIKQLNKNLNQITGIIDTSLFTGIASMAISVDDLHVRVIKGGNK</sequence>
<proteinExistence type="predicted"/>
<protein>
    <recommendedName>
        <fullName evidence="2">Ribose 5-phosphate isomerase A</fullName>
        <ecNumber evidence="2">5.3.1.6</ecNumber>
    </recommendedName>
</protein>
<dbReference type="NCBIfam" id="TIGR00021">
    <property type="entry name" value="rpiA"/>
    <property type="match status" value="1"/>
</dbReference>
<gene>
    <name evidence="3" type="primary">rpiA</name>
    <name evidence="3" type="ORF">H9980_04560</name>
</gene>
<reference evidence="3" key="2">
    <citation type="submission" date="2021-04" db="EMBL/GenBank/DDBJ databases">
        <authorList>
            <person name="Gilroy R."/>
        </authorList>
    </citation>
    <scope>NUCLEOTIDE SEQUENCE</scope>
    <source>
        <strain evidence="3">ChiGjej1B1-14440</strain>
    </source>
</reference>
<evidence type="ECO:0000313" key="3">
    <source>
        <dbReference type="EMBL" id="HIX81230.1"/>
    </source>
</evidence>
<dbReference type="PANTHER" id="PTHR11934">
    <property type="entry name" value="RIBOSE-5-PHOSPHATE ISOMERASE"/>
    <property type="match status" value="1"/>
</dbReference>
<dbReference type="EC" id="5.3.1.6" evidence="2"/>
<dbReference type="SMART" id="SM01134">
    <property type="entry name" value="DeoRC"/>
    <property type="match status" value="1"/>
</dbReference>
<dbReference type="InterPro" id="IPR037171">
    <property type="entry name" value="NagB/RpiA_transferase-like"/>
</dbReference>
<evidence type="ECO:0000313" key="4">
    <source>
        <dbReference type="Proteomes" id="UP000886724"/>
    </source>
</evidence>